<dbReference type="PANTHER" id="PTHR12463:SF1">
    <property type="entry name" value="2-OXOGLUTARATE AND FE-DEPENDENT OXYGENASE FAMILY PROTEIN"/>
    <property type="match status" value="1"/>
</dbReference>
<dbReference type="Gene3D" id="2.60.120.590">
    <property type="entry name" value="Alpha-ketoglutarate-dependent dioxygenase AlkB-like"/>
    <property type="match status" value="1"/>
</dbReference>
<dbReference type="InterPro" id="IPR027450">
    <property type="entry name" value="AlkB-like"/>
</dbReference>
<evidence type="ECO:0000313" key="3">
    <source>
        <dbReference type="Proteomes" id="UP001073122"/>
    </source>
</evidence>
<dbReference type="EMBL" id="JAOVZW010000021">
    <property type="protein sequence ID" value="MCX8525615.1"/>
    <property type="molecule type" value="Genomic_DNA"/>
</dbReference>
<dbReference type="SUPFAM" id="SSF51197">
    <property type="entry name" value="Clavaminate synthase-like"/>
    <property type="match status" value="1"/>
</dbReference>
<sequence>MENSIISGLLYQDDFLSIEEEKVMISEIDNAVWDTNLKRRVQHYGYMYDYKKKNIDQDLKINKLPDWLLALERKIRTTFNLENSFDQVIINEYEPGQGISNHIDCVPCFEDVIISISLLSSCVMQFSKDVEKHEILLQPRSILLLSGEARYHWKHGIKSVKNDKFQNTAIPRTRRISITFRKIKTIPN</sequence>
<keyword evidence="2" id="KW-0560">Oxidoreductase</keyword>
<dbReference type="Pfam" id="PF13532">
    <property type="entry name" value="2OG-FeII_Oxy_2"/>
    <property type="match status" value="1"/>
</dbReference>
<dbReference type="RefSeq" id="WP_267266871.1">
    <property type="nucleotide sequence ID" value="NZ_JAOVZW010000021.1"/>
</dbReference>
<comment type="caution">
    <text evidence="2">The sequence shown here is derived from an EMBL/GenBank/DDBJ whole genome shotgun (WGS) entry which is preliminary data.</text>
</comment>
<feature type="domain" description="Fe2OG dioxygenase" evidence="1">
    <location>
        <begin position="84"/>
        <end position="184"/>
    </location>
</feature>
<dbReference type="InterPro" id="IPR032857">
    <property type="entry name" value="ALKBH4"/>
</dbReference>
<dbReference type="PROSITE" id="PS51471">
    <property type="entry name" value="FE2OG_OXY"/>
    <property type="match status" value="1"/>
</dbReference>
<keyword evidence="2" id="KW-0223">Dioxygenase</keyword>
<accession>A0ABT3XVF8</accession>
<dbReference type="Proteomes" id="UP001073122">
    <property type="component" value="Unassembled WGS sequence"/>
</dbReference>
<reference evidence="2" key="1">
    <citation type="submission" date="2022-10" db="EMBL/GenBank/DDBJ databases">
        <title>Chryseobacterium sp. nov., a novel bacterial species.</title>
        <authorList>
            <person name="Cao Y."/>
        </authorList>
    </citation>
    <scope>NUCLEOTIDE SEQUENCE</scope>
    <source>
        <strain evidence="2">CCTCC AB2015118</strain>
    </source>
</reference>
<dbReference type="InterPro" id="IPR005123">
    <property type="entry name" value="Oxoglu/Fe-dep_dioxygenase_dom"/>
</dbReference>
<gene>
    <name evidence="2" type="ORF">OF897_17005</name>
</gene>
<dbReference type="GO" id="GO:0051213">
    <property type="term" value="F:dioxygenase activity"/>
    <property type="evidence" value="ECO:0007669"/>
    <property type="project" value="UniProtKB-KW"/>
</dbReference>
<evidence type="ECO:0000259" key="1">
    <source>
        <dbReference type="PROSITE" id="PS51471"/>
    </source>
</evidence>
<dbReference type="InterPro" id="IPR037151">
    <property type="entry name" value="AlkB-like_sf"/>
</dbReference>
<keyword evidence="3" id="KW-1185">Reference proteome</keyword>
<organism evidence="2 3">
    <name type="scientific">Chryseobacterium formosus</name>
    <dbReference type="NCBI Taxonomy" id="1537363"/>
    <lineage>
        <taxon>Bacteria</taxon>
        <taxon>Pseudomonadati</taxon>
        <taxon>Bacteroidota</taxon>
        <taxon>Flavobacteriia</taxon>
        <taxon>Flavobacteriales</taxon>
        <taxon>Weeksellaceae</taxon>
        <taxon>Chryseobacterium group</taxon>
        <taxon>Chryseobacterium</taxon>
    </lineage>
</organism>
<protein>
    <submittedName>
        <fullName evidence="2">Alpha-ketoglutarate-dependent dioxygenase AlkB</fullName>
    </submittedName>
</protein>
<proteinExistence type="predicted"/>
<evidence type="ECO:0000313" key="2">
    <source>
        <dbReference type="EMBL" id="MCX8525615.1"/>
    </source>
</evidence>
<name>A0ABT3XVF8_9FLAO</name>
<dbReference type="PANTHER" id="PTHR12463">
    <property type="entry name" value="OXYGENASE-RELATED"/>
    <property type="match status" value="1"/>
</dbReference>